<name>A0ABW4JES8_9BACL</name>
<organism evidence="2 3">
    <name type="scientific">Alicyclobacillus fodiniaquatilis</name>
    <dbReference type="NCBI Taxonomy" id="1661150"/>
    <lineage>
        <taxon>Bacteria</taxon>
        <taxon>Bacillati</taxon>
        <taxon>Bacillota</taxon>
        <taxon>Bacilli</taxon>
        <taxon>Bacillales</taxon>
        <taxon>Alicyclobacillaceae</taxon>
        <taxon>Alicyclobacillus</taxon>
    </lineage>
</organism>
<dbReference type="SUPFAM" id="SSF55811">
    <property type="entry name" value="Nudix"/>
    <property type="match status" value="1"/>
</dbReference>
<evidence type="ECO:0000259" key="1">
    <source>
        <dbReference type="Pfam" id="PF00293"/>
    </source>
</evidence>
<dbReference type="InterPro" id="IPR015797">
    <property type="entry name" value="NUDIX_hydrolase-like_dom_sf"/>
</dbReference>
<dbReference type="GO" id="GO:0016787">
    <property type="term" value="F:hydrolase activity"/>
    <property type="evidence" value="ECO:0007669"/>
    <property type="project" value="UniProtKB-KW"/>
</dbReference>
<keyword evidence="3" id="KW-1185">Reference proteome</keyword>
<proteinExistence type="predicted"/>
<evidence type="ECO:0000313" key="2">
    <source>
        <dbReference type="EMBL" id="MFD1673868.1"/>
    </source>
</evidence>
<protein>
    <submittedName>
        <fullName evidence="2">NUDIX hydrolase</fullName>
    </submittedName>
</protein>
<dbReference type="EMBL" id="JBHUCX010000013">
    <property type="protein sequence ID" value="MFD1673868.1"/>
    <property type="molecule type" value="Genomic_DNA"/>
</dbReference>
<sequence>MNELHLKQLTNKQPFCAGVILRDVEGIVVTLNPDGMPPDVENTAWRVGGVGGGQEPNESIWACALREAHEELSVAAELIHSPTTFFHDLDSGEISPVSVVDDLAPLLFERKTNPTPHQPYRPGLPTGPYIYFATFLAKVAHLEDIYPGDDVQALMVLPPTRWGDIEKGVTLQAMIDAGIRVICREGVDTQRRLWAPENESSATVMKLLQAHPSLFER</sequence>
<reference evidence="3" key="1">
    <citation type="journal article" date="2019" name="Int. J. Syst. Evol. Microbiol.">
        <title>The Global Catalogue of Microorganisms (GCM) 10K type strain sequencing project: providing services to taxonomists for standard genome sequencing and annotation.</title>
        <authorList>
            <consortium name="The Broad Institute Genomics Platform"/>
            <consortium name="The Broad Institute Genome Sequencing Center for Infectious Disease"/>
            <person name="Wu L."/>
            <person name="Ma J."/>
        </authorList>
    </citation>
    <scope>NUCLEOTIDE SEQUENCE [LARGE SCALE GENOMIC DNA]</scope>
    <source>
        <strain evidence="3">CGMCC 1.12286</strain>
    </source>
</reference>
<comment type="caution">
    <text evidence="2">The sequence shown here is derived from an EMBL/GenBank/DDBJ whole genome shotgun (WGS) entry which is preliminary data.</text>
</comment>
<dbReference type="InterPro" id="IPR000086">
    <property type="entry name" value="NUDIX_hydrolase_dom"/>
</dbReference>
<dbReference type="Pfam" id="PF00293">
    <property type="entry name" value="NUDIX"/>
    <property type="match status" value="1"/>
</dbReference>
<accession>A0ABW4JES8</accession>
<gene>
    <name evidence="2" type="ORF">ACFSB2_03985</name>
</gene>
<keyword evidence="2" id="KW-0378">Hydrolase</keyword>
<evidence type="ECO:0000313" key="3">
    <source>
        <dbReference type="Proteomes" id="UP001597079"/>
    </source>
</evidence>
<feature type="domain" description="Nudix hydrolase" evidence="1">
    <location>
        <begin position="17"/>
        <end position="83"/>
    </location>
</feature>
<dbReference type="Proteomes" id="UP001597079">
    <property type="component" value="Unassembled WGS sequence"/>
</dbReference>
<dbReference type="RefSeq" id="WP_377941437.1">
    <property type="nucleotide sequence ID" value="NZ_JBHUCX010000013.1"/>
</dbReference>
<dbReference type="Gene3D" id="3.90.79.10">
    <property type="entry name" value="Nucleoside Triphosphate Pyrophosphohydrolase"/>
    <property type="match status" value="1"/>
</dbReference>